<dbReference type="EMBL" id="VBAP01000047">
    <property type="protein sequence ID" value="TMI75194.1"/>
    <property type="molecule type" value="Genomic_DNA"/>
</dbReference>
<dbReference type="Proteomes" id="UP000318834">
    <property type="component" value="Unassembled WGS sequence"/>
</dbReference>
<dbReference type="InterPro" id="IPR024052">
    <property type="entry name" value="Phosphopentomutase_DeoB_cap_sf"/>
</dbReference>
<feature type="binding site" evidence="4">
    <location>
        <position position="10"/>
    </location>
    <ligand>
        <name>Mn(2+)</name>
        <dbReference type="ChEBI" id="CHEBI:29035"/>
        <label>1</label>
    </ligand>
</feature>
<dbReference type="Gene3D" id="3.30.70.1250">
    <property type="entry name" value="Phosphopentomutase"/>
    <property type="match status" value="1"/>
</dbReference>
<comment type="subcellular location">
    <subcellularLocation>
        <location evidence="4">Cytoplasm</location>
    </subcellularLocation>
</comment>
<dbReference type="GO" id="GO:0005829">
    <property type="term" value="C:cytosol"/>
    <property type="evidence" value="ECO:0007669"/>
    <property type="project" value="TreeGrafter"/>
</dbReference>
<dbReference type="CDD" id="cd16009">
    <property type="entry name" value="PPM"/>
    <property type="match status" value="1"/>
</dbReference>
<dbReference type="PIRSF" id="PIRSF001491">
    <property type="entry name" value="Ppentomutase"/>
    <property type="match status" value="1"/>
</dbReference>
<evidence type="ECO:0000256" key="2">
    <source>
        <dbReference type="ARBA" id="ARBA00022723"/>
    </source>
</evidence>
<keyword evidence="4 7" id="KW-0413">Isomerase</keyword>
<comment type="catalytic activity">
    <reaction evidence="4">
        <text>alpha-D-ribose 1-phosphate = D-ribose 5-phosphate</text>
        <dbReference type="Rhea" id="RHEA:18793"/>
        <dbReference type="ChEBI" id="CHEBI:57720"/>
        <dbReference type="ChEBI" id="CHEBI:78346"/>
        <dbReference type="EC" id="5.4.2.7"/>
    </reaction>
</comment>
<dbReference type="InterPro" id="IPR010045">
    <property type="entry name" value="DeoB"/>
</dbReference>
<dbReference type="InterPro" id="IPR006124">
    <property type="entry name" value="Metalloenzyme"/>
</dbReference>
<organism evidence="7 8">
    <name type="scientific">Candidatus Segetimicrobium genomatis</name>
    <dbReference type="NCBI Taxonomy" id="2569760"/>
    <lineage>
        <taxon>Bacteria</taxon>
        <taxon>Bacillati</taxon>
        <taxon>Candidatus Sysuimicrobiota</taxon>
        <taxon>Candidatus Sysuimicrobiia</taxon>
        <taxon>Candidatus Sysuimicrobiales</taxon>
        <taxon>Candidatus Segetimicrobiaceae</taxon>
        <taxon>Candidatus Segetimicrobium</taxon>
    </lineage>
</organism>
<feature type="binding site" evidence="4">
    <location>
        <position position="335"/>
    </location>
    <ligand>
        <name>Mn(2+)</name>
        <dbReference type="ChEBI" id="CHEBI:29035"/>
        <label>2</label>
    </ligand>
</feature>
<proteinExistence type="inferred from homology"/>
<evidence type="ECO:0000256" key="5">
    <source>
        <dbReference type="NCBIfam" id="TIGR01696"/>
    </source>
</evidence>
<feature type="binding site" evidence="4">
    <location>
        <position position="324"/>
    </location>
    <ligand>
        <name>Mn(2+)</name>
        <dbReference type="ChEBI" id="CHEBI:29035"/>
        <label>1</label>
    </ligand>
</feature>
<reference evidence="7 8" key="1">
    <citation type="journal article" date="2019" name="Nat. Microbiol.">
        <title>Mediterranean grassland soil C-N compound turnover is dependent on rainfall and depth, and is mediated by genomically divergent microorganisms.</title>
        <authorList>
            <person name="Diamond S."/>
            <person name="Andeer P.F."/>
            <person name="Li Z."/>
            <person name="Crits-Christoph A."/>
            <person name="Burstein D."/>
            <person name="Anantharaman K."/>
            <person name="Lane K.R."/>
            <person name="Thomas B.C."/>
            <person name="Pan C."/>
            <person name="Northen T.R."/>
            <person name="Banfield J.F."/>
        </authorList>
    </citation>
    <scope>NUCLEOTIDE SEQUENCE [LARGE SCALE GENOMIC DNA]</scope>
    <source>
        <strain evidence="7">NP_8</strain>
    </source>
</reference>
<feature type="binding site" evidence="4">
    <location>
        <position position="282"/>
    </location>
    <ligand>
        <name>Mn(2+)</name>
        <dbReference type="ChEBI" id="CHEBI:29035"/>
        <label>2</label>
    </ligand>
</feature>
<dbReference type="GO" id="GO:0006018">
    <property type="term" value="P:2-deoxyribose 1-phosphate catabolic process"/>
    <property type="evidence" value="ECO:0007669"/>
    <property type="project" value="UniProtKB-UniRule"/>
</dbReference>
<dbReference type="SUPFAM" id="SSF143856">
    <property type="entry name" value="DeoB insert domain-like"/>
    <property type="match status" value="1"/>
</dbReference>
<dbReference type="HAMAP" id="MF_00740">
    <property type="entry name" value="Phosphopentomut"/>
    <property type="match status" value="1"/>
</dbReference>
<feature type="domain" description="Metalloenzyme" evidence="6">
    <location>
        <begin position="3"/>
        <end position="372"/>
    </location>
</feature>
<dbReference type="GO" id="GO:0043094">
    <property type="term" value="P:metabolic compound salvage"/>
    <property type="evidence" value="ECO:0007669"/>
    <property type="project" value="UniProtKB-UniRule"/>
</dbReference>
<dbReference type="UniPathway" id="UPA00087">
    <property type="reaction ID" value="UER00173"/>
</dbReference>
<dbReference type="Gene3D" id="3.40.720.10">
    <property type="entry name" value="Alkaline Phosphatase, subunit A"/>
    <property type="match status" value="1"/>
</dbReference>
<dbReference type="PANTHER" id="PTHR21110">
    <property type="entry name" value="PHOSPHOPENTOMUTASE"/>
    <property type="match status" value="1"/>
</dbReference>
<feature type="binding site" evidence="4">
    <location>
        <position position="323"/>
    </location>
    <ligand>
        <name>Mn(2+)</name>
        <dbReference type="ChEBI" id="CHEBI:29035"/>
        <label>1</label>
    </ligand>
</feature>
<comment type="function">
    <text evidence="4">Isomerase that catalyzes the conversion of deoxy-ribose 1-phosphate (dRib-1-P) and ribose 1-phosphate (Rib-1-P) to deoxy-ribose 5-phosphate (dRib-5-P) and ribose 5-phosphate (Rib-5-P), respectively.</text>
</comment>
<dbReference type="GO" id="GO:0000287">
    <property type="term" value="F:magnesium ion binding"/>
    <property type="evidence" value="ECO:0007669"/>
    <property type="project" value="UniProtKB-UniRule"/>
</dbReference>
<comment type="cofactor">
    <cofactor evidence="4">
        <name>Mn(2+)</name>
        <dbReference type="ChEBI" id="CHEBI:29035"/>
    </cofactor>
    <text evidence="4">Binds 2 manganese ions.</text>
</comment>
<evidence type="ECO:0000313" key="7">
    <source>
        <dbReference type="EMBL" id="TMI75194.1"/>
    </source>
</evidence>
<dbReference type="NCBIfam" id="NF003766">
    <property type="entry name" value="PRK05362.1"/>
    <property type="match status" value="1"/>
</dbReference>
<dbReference type="NCBIfam" id="TIGR01696">
    <property type="entry name" value="deoB"/>
    <property type="match status" value="1"/>
</dbReference>
<dbReference type="InterPro" id="IPR017850">
    <property type="entry name" value="Alkaline_phosphatase_core_sf"/>
</dbReference>
<keyword evidence="3 4" id="KW-0464">Manganese</keyword>
<dbReference type="SUPFAM" id="SSF53649">
    <property type="entry name" value="Alkaline phosphatase-like"/>
    <property type="match status" value="1"/>
</dbReference>
<dbReference type="PANTHER" id="PTHR21110:SF0">
    <property type="entry name" value="PHOSPHOPENTOMUTASE"/>
    <property type="match status" value="1"/>
</dbReference>
<evidence type="ECO:0000259" key="6">
    <source>
        <dbReference type="Pfam" id="PF01676"/>
    </source>
</evidence>
<accession>A0A537IV52</accession>
<dbReference type="Pfam" id="PF01676">
    <property type="entry name" value="Metalloenzyme"/>
    <property type="match status" value="1"/>
</dbReference>
<comment type="catalytic activity">
    <reaction evidence="4">
        <text>2-deoxy-alpha-D-ribose 1-phosphate = 2-deoxy-D-ribose 5-phosphate</text>
        <dbReference type="Rhea" id="RHEA:27658"/>
        <dbReference type="ChEBI" id="CHEBI:57259"/>
        <dbReference type="ChEBI" id="CHEBI:62877"/>
        <dbReference type="EC" id="5.4.2.7"/>
    </reaction>
</comment>
<comment type="caution">
    <text evidence="7">The sequence shown here is derived from an EMBL/GenBank/DDBJ whole genome shotgun (WGS) entry which is preliminary data.</text>
</comment>
<dbReference type="AlphaFoldDB" id="A0A537IV52"/>
<feature type="binding site" evidence="4">
    <location>
        <position position="287"/>
    </location>
    <ligand>
        <name>Mn(2+)</name>
        <dbReference type="ChEBI" id="CHEBI:29035"/>
        <label>2</label>
    </ligand>
</feature>
<evidence type="ECO:0000256" key="1">
    <source>
        <dbReference type="ARBA" id="ARBA00010373"/>
    </source>
</evidence>
<sequence>MNRVVILVLDSAGVGELPDAERYGDVGSSTLPHAAHAMGGFRVPRLEALGLGRIAAIEGVRPLPAPQGAFGRLAERSAGKDSTTGHWELMGVIVDRPFPTYPHAFPPDLIAAFERAIGTRTLGNEVASGTEIIARLGPQHQRTGYPIVYTSADSVFQVAAHEDVIPPQRLYEICLAARRLLTGPHAVSRVIARPFVGSPGAYTRTDRRRDFSLPPTARTVLDAATAQGLEVVGIGKIPDLFAGRGVTRGVHTHDDLDGVAQTAAAMAVVARGIIFTNLVDLDSKYGHRNDPAGYAHDLEAIDAALPQVRDRLRPDDLLVITADHGNDPTTGSTDHSREYVPALFAGPAVRSGVDLGVRPTFADVGATVAEALDVLWQGPGTSMLPLIMK</sequence>
<dbReference type="EC" id="5.4.2.7" evidence="4 5"/>
<evidence type="ECO:0000313" key="8">
    <source>
        <dbReference type="Proteomes" id="UP000318834"/>
    </source>
</evidence>
<evidence type="ECO:0000256" key="4">
    <source>
        <dbReference type="HAMAP-Rule" id="MF_00740"/>
    </source>
</evidence>
<dbReference type="GO" id="GO:0009117">
    <property type="term" value="P:nucleotide metabolic process"/>
    <property type="evidence" value="ECO:0007669"/>
    <property type="project" value="UniProtKB-UniRule"/>
</dbReference>
<comment type="similarity">
    <text evidence="1 4">Belongs to the phosphopentomutase family.</text>
</comment>
<dbReference type="GO" id="GO:0006015">
    <property type="term" value="P:5-phosphoribose 1-diphosphate biosynthetic process"/>
    <property type="evidence" value="ECO:0007669"/>
    <property type="project" value="UniProtKB-UniPathway"/>
</dbReference>
<keyword evidence="4" id="KW-0963">Cytoplasm</keyword>
<gene>
    <name evidence="4" type="primary">deoB</name>
    <name evidence="7" type="ORF">E6H05_07055</name>
</gene>
<keyword evidence="2 4" id="KW-0479">Metal-binding</keyword>
<protein>
    <recommendedName>
        <fullName evidence="4 5">Phosphopentomutase</fullName>
        <ecNumber evidence="4 5">5.4.2.7</ecNumber>
    </recommendedName>
    <alternativeName>
        <fullName evidence="4">Phosphodeoxyribomutase</fullName>
    </alternativeName>
</protein>
<evidence type="ECO:0000256" key="3">
    <source>
        <dbReference type="ARBA" id="ARBA00023211"/>
    </source>
</evidence>
<name>A0A537IV52_9BACT</name>
<dbReference type="GO" id="GO:0008973">
    <property type="term" value="F:phosphopentomutase activity"/>
    <property type="evidence" value="ECO:0007669"/>
    <property type="project" value="UniProtKB-UniRule"/>
</dbReference>
<dbReference type="GO" id="GO:0030145">
    <property type="term" value="F:manganese ion binding"/>
    <property type="evidence" value="ECO:0007669"/>
    <property type="project" value="UniProtKB-UniRule"/>
</dbReference>
<comment type="pathway">
    <text evidence="4">Carbohydrate degradation; 2-deoxy-D-ribose 1-phosphate degradation; D-glyceraldehyde 3-phosphate and acetaldehyde from 2-deoxy-alpha-D-ribose 1-phosphate: step 1/2.</text>
</comment>